<name>A0A939PD92_9ACTN</name>
<keyword evidence="1" id="KW-0418">Kinase</keyword>
<comment type="caution">
    <text evidence="3">The sequence shown here is derived from an EMBL/GenBank/DDBJ whole genome shotgun (WGS) entry which is preliminary data.</text>
</comment>
<dbReference type="Proteomes" id="UP000669179">
    <property type="component" value="Unassembled WGS sequence"/>
</dbReference>
<dbReference type="PANTHER" id="PTHR35526">
    <property type="entry name" value="ANTI-SIGMA-F FACTOR RSBW-RELATED"/>
    <property type="match status" value="1"/>
</dbReference>
<dbReference type="CDD" id="cd16936">
    <property type="entry name" value="HATPase_RsbW-like"/>
    <property type="match status" value="1"/>
</dbReference>
<dbReference type="SUPFAM" id="SSF55874">
    <property type="entry name" value="ATPase domain of HSP90 chaperone/DNA topoisomerase II/histidine kinase"/>
    <property type="match status" value="1"/>
</dbReference>
<dbReference type="InterPro" id="IPR036890">
    <property type="entry name" value="HATPase_C_sf"/>
</dbReference>
<dbReference type="InterPro" id="IPR050267">
    <property type="entry name" value="Anti-sigma-factor_SerPK"/>
</dbReference>
<sequence>MSRPPQWTQTYPSIPSMIPAARAFVRAMLTDSPHADDAELVVSEFATNSLQHTASATIQVDVQSKPGWARIAVTDQGTPADWHREDVRNEALAEHGRGLLLADALADRWGYEAGDSGQTMWAEFVWTES</sequence>
<reference evidence="3" key="1">
    <citation type="submission" date="2021-03" db="EMBL/GenBank/DDBJ databases">
        <authorList>
            <person name="Kanchanasin P."/>
            <person name="Saeng-In P."/>
            <person name="Phongsopitanun W."/>
            <person name="Yuki M."/>
            <person name="Kudo T."/>
            <person name="Ohkuma M."/>
            <person name="Tanasupawat S."/>
        </authorList>
    </citation>
    <scope>NUCLEOTIDE SEQUENCE</scope>
    <source>
        <strain evidence="3">GKU 128</strain>
    </source>
</reference>
<dbReference type="PANTHER" id="PTHR35526:SF3">
    <property type="entry name" value="ANTI-SIGMA-F FACTOR RSBW"/>
    <property type="match status" value="1"/>
</dbReference>
<dbReference type="EMBL" id="JAGEOJ010000010">
    <property type="protein sequence ID" value="MBO2450491.1"/>
    <property type="molecule type" value="Genomic_DNA"/>
</dbReference>
<organism evidence="3 4">
    <name type="scientific">Actinomadura barringtoniae</name>
    <dbReference type="NCBI Taxonomy" id="1427535"/>
    <lineage>
        <taxon>Bacteria</taxon>
        <taxon>Bacillati</taxon>
        <taxon>Actinomycetota</taxon>
        <taxon>Actinomycetes</taxon>
        <taxon>Streptosporangiales</taxon>
        <taxon>Thermomonosporaceae</taxon>
        <taxon>Actinomadura</taxon>
    </lineage>
</organism>
<dbReference type="GO" id="GO:0004674">
    <property type="term" value="F:protein serine/threonine kinase activity"/>
    <property type="evidence" value="ECO:0007669"/>
    <property type="project" value="UniProtKB-KW"/>
</dbReference>
<keyword evidence="3" id="KW-0067">ATP-binding</keyword>
<dbReference type="AlphaFoldDB" id="A0A939PD92"/>
<keyword evidence="1" id="KW-0808">Transferase</keyword>
<dbReference type="RefSeq" id="WP_208258353.1">
    <property type="nucleotide sequence ID" value="NZ_JAGEOJ010000010.1"/>
</dbReference>
<proteinExistence type="predicted"/>
<keyword evidence="4" id="KW-1185">Reference proteome</keyword>
<keyword evidence="1" id="KW-0723">Serine/threonine-protein kinase</keyword>
<accession>A0A939PD92</accession>
<keyword evidence="3" id="KW-0547">Nucleotide-binding</keyword>
<dbReference type="GO" id="GO:0005524">
    <property type="term" value="F:ATP binding"/>
    <property type="evidence" value="ECO:0007669"/>
    <property type="project" value="UniProtKB-KW"/>
</dbReference>
<dbReference type="InterPro" id="IPR003594">
    <property type="entry name" value="HATPase_dom"/>
</dbReference>
<evidence type="ECO:0000313" key="4">
    <source>
        <dbReference type="Proteomes" id="UP000669179"/>
    </source>
</evidence>
<evidence type="ECO:0000313" key="3">
    <source>
        <dbReference type="EMBL" id="MBO2450491.1"/>
    </source>
</evidence>
<dbReference type="Pfam" id="PF13581">
    <property type="entry name" value="HATPase_c_2"/>
    <property type="match status" value="1"/>
</dbReference>
<feature type="domain" description="Histidine kinase/HSP90-like ATPase" evidence="2">
    <location>
        <begin position="17"/>
        <end position="121"/>
    </location>
</feature>
<evidence type="ECO:0000259" key="2">
    <source>
        <dbReference type="Pfam" id="PF13581"/>
    </source>
</evidence>
<protein>
    <submittedName>
        <fullName evidence="3">ATP-binding protein</fullName>
    </submittedName>
</protein>
<dbReference type="Gene3D" id="3.30.565.10">
    <property type="entry name" value="Histidine kinase-like ATPase, C-terminal domain"/>
    <property type="match status" value="1"/>
</dbReference>
<evidence type="ECO:0000256" key="1">
    <source>
        <dbReference type="ARBA" id="ARBA00022527"/>
    </source>
</evidence>
<gene>
    <name evidence="3" type="ORF">J4573_25540</name>
</gene>